<evidence type="ECO:0000256" key="2">
    <source>
        <dbReference type="ARBA" id="ARBA00023315"/>
    </source>
</evidence>
<evidence type="ECO:0000259" key="3">
    <source>
        <dbReference type="PROSITE" id="PS51186"/>
    </source>
</evidence>
<dbReference type="InterPro" id="IPR016181">
    <property type="entry name" value="Acyl_CoA_acyltransferase"/>
</dbReference>
<evidence type="ECO:0000313" key="5">
    <source>
        <dbReference type="Proteomes" id="UP000037848"/>
    </source>
</evidence>
<keyword evidence="5" id="KW-1185">Reference proteome</keyword>
<dbReference type="Pfam" id="PF00583">
    <property type="entry name" value="Acetyltransf_1"/>
    <property type="match status" value="1"/>
</dbReference>
<gene>
    <name evidence="4" type="ORF">ADS77_02415</name>
</gene>
<dbReference type="InterPro" id="IPR000182">
    <property type="entry name" value="GNAT_dom"/>
</dbReference>
<dbReference type="Gene3D" id="3.40.630.30">
    <property type="match status" value="1"/>
</dbReference>
<dbReference type="RefSeq" id="WP_054452781.1">
    <property type="nucleotide sequence ID" value="NZ_LHPH01000002.1"/>
</dbReference>
<dbReference type="PANTHER" id="PTHR43420:SF12">
    <property type="entry name" value="N-ACETYLTRANSFERASE DOMAIN-CONTAINING PROTEIN"/>
    <property type="match status" value="1"/>
</dbReference>
<comment type="caution">
    <text evidence="4">The sequence shown here is derived from an EMBL/GenBank/DDBJ whole genome shotgun (WGS) entry which is preliminary data.</text>
</comment>
<accession>A0A0N1MW00</accession>
<dbReference type="CDD" id="cd04301">
    <property type="entry name" value="NAT_SF"/>
    <property type="match status" value="1"/>
</dbReference>
<keyword evidence="1" id="KW-0808">Transferase</keyword>
<sequence length="150" mass="17044">MIINSLTSESKVEFIDFINEVDADFTPQLTSRVNITDYADKLFSNAILLKAHKDNTIAAIVACYANDTVNKRAYIPFLAVRKQYRGLGLANEILLKIIVILRERKFEVLSLTVKKNSAAFRLYEKLGFLLTAEFLYEGTLIEGCEMELKL</sequence>
<dbReference type="AlphaFoldDB" id="A0A0N1MW00"/>
<keyword evidence="2" id="KW-0012">Acyltransferase</keyword>
<dbReference type="OrthoDB" id="27442at2"/>
<protein>
    <recommendedName>
        <fullName evidence="3">N-acetyltransferase domain-containing protein</fullName>
    </recommendedName>
</protein>
<dbReference type="PANTHER" id="PTHR43420">
    <property type="entry name" value="ACETYLTRANSFERASE"/>
    <property type="match status" value="1"/>
</dbReference>
<dbReference type="PROSITE" id="PS51186">
    <property type="entry name" value="GNAT"/>
    <property type="match status" value="1"/>
</dbReference>
<evidence type="ECO:0000313" key="4">
    <source>
        <dbReference type="EMBL" id="KPH65145.1"/>
    </source>
</evidence>
<name>A0A0N1MW00_9GAMM</name>
<evidence type="ECO:0000256" key="1">
    <source>
        <dbReference type="ARBA" id="ARBA00022679"/>
    </source>
</evidence>
<proteinExistence type="predicted"/>
<dbReference type="GO" id="GO:0016747">
    <property type="term" value="F:acyltransferase activity, transferring groups other than amino-acyl groups"/>
    <property type="evidence" value="ECO:0007669"/>
    <property type="project" value="InterPro"/>
</dbReference>
<dbReference type="InterPro" id="IPR050680">
    <property type="entry name" value="YpeA/RimI_acetyltransf"/>
</dbReference>
<dbReference type="Proteomes" id="UP000037848">
    <property type="component" value="Unassembled WGS sequence"/>
</dbReference>
<reference evidence="4 5" key="1">
    <citation type="submission" date="2015-08" db="EMBL/GenBank/DDBJ databases">
        <title>Draft Genome Sequence of Pseudoalteromonas porphyrae UCD-SED14.</title>
        <authorList>
            <person name="Coil D.A."/>
            <person name="Jospin G."/>
            <person name="Lee R.D."/>
            <person name="Eisen J.A."/>
        </authorList>
    </citation>
    <scope>NUCLEOTIDE SEQUENCE [LARGE SCALE GENOMIC DNA]</scope>
    <source>
        <strain evidence="4 5">UCD-SED14</strain>
    </source>
</reference>
<dbReference type="SUPFAM" id="SSF55729">
    <property type="entry name" value="Acyl-CoA N-acyltransferases (Nat)"/>
    <property type="match status" value="1"/>
</dbReference>
<dbReference type="PATRIC" id="fig|187330.3.peg.520"/>
<feature type="domain" description="N-acetyltransferase" evidence="3">
    <location>
        <begin position="1"/>
        <end position="150"/>
    </location>
</feature>
<organism evidence="4 5">
    <name type="scientific">Pseudoalteromonas porphyrae</name>
    <dbReference type="NCBI Taxonomy" id="187330"/>
    <lineage>
        <taxon>Bacteria</taxon>
        <taxon>Pseudomonadati</taxon>
        <taxon>Pseudomonadota</taxon>
        <taxon>Gammaproteobacteria</taxon>
        <taxon>Alteromonadales</taxon>
        <taxon>Pseudoalteromonadaceae</taxon>
        <taxon>Pseudoalteromonas</taxon>
    </lineage>
</organism>
<dbReference type="EMBL" id="LHPH01000002">
    <property type="protein sequence ID" value="KPH65145.1"/>
    <property type="molecule type" value="Genomic_DNA"/>
</dbReference>